<evidence type="ECO:0000313" key="2">
    <source>
        <dbReference type="EMBL" id="RMB02689.1"/>
    </source>
</evidence>
<dbReference type="InterPro" id="IPR002711">
    <property type="entry name" value="HNH"/>
</dbReference>
<accession>A0A3M0C6H4</accession>
<keyword evidence="2" id="KW-0255">Endonuclease</keyword>
<dbReference type="InterPro" id="IPR052892">
    <property type="entry name" value="NA-targeting_endonuclease"/>
</dbReference>
<dbReference type="RefSeq" id="WP_121939705.1">
    <property type="nucleotide sequence ID" value="NZ_REFR01000014.1"/>
</dbReference>
<dbReference type="Proteomes" id="UP000271227">
    <property type="component" value="Unassembled WGS sequence"/>
</dbReference>
<dbReference type="PANTHER" id="PTHR33877">
    <property type="entry name" value="SLL1193 PROTEIN"/>
    <property type="match status" value="1"/>
</dbReference>
<comment type="caution">
    <text evidence="2">The sequence shown here is derived from an EMBL/GenBank/DDBJ whole genome shotgun (WGS) entry which is preliminary data.</text>
</comment>
<sequence length="190" mass="21942">MGVHFASPIPSPESCPALVLNADYRPLSYFPLSLWNWQTALKAVFLDRVTIVSEYDREVHSPSTAIKLPSVIALKKFIRQPRFPAFTRFNLFLRDQFSCQYCGSEEDLTFDHVVPRAQGGVTSWTNITTACASCNLKKGGRTPKEADMRPTRWPYRPTTYELHENGRGFPPNYLHESWRDYLYWDTELES</sequence>
<dbReference type="AlphaFoldDB" id="A0A3M0C6H4"/>
<dbReference type="InterPro" id="IPR003615">
    <property type="entry name" value="HNH_nuc"/>
</dbReference>
<dbReference type="SMART" id="SM00507">
    <property type="entry name" value="HNHc"/>
    <property type="match status" value="1"/>
</dbReference>
<dbReference type="OrthoDB" id="9802901at2"/>
<dbReference type="EMBL" id="REFR01000014">
    <property type="protein sequence ID" value="RMB02689.1"/>
    <property type="molecule type" value="Genomic_DNA"/>
</dbReference>
<keyword evidence="2" id="KW-0378">Hydrolase</keyword>
<dbReference type="GO" id="GO:0008270">
    <property type="term" value="F:zinc ion binding"/>
    <property type="evidence" value="ECO:0007669"/>
    <property type="project" value="InterPro"/>
</dbReference>
<organism evidence="2 3">
    <name type="scientific">Eilatimonas milleporae</name>
    <dbReference type="NCBI Taxonomy" id="911205"/>
    <lineage>
        <taxon>Bacteria</taxon>
        <taxon>Pseudomonadati</taxon>
        <taxon>Pseudomonadota</taxon>
        <taxon>Alphaproteobacteria</taxon>
        <taxon>Kordiimonadales</taxon>
        <taxon>Kordiimonadaceae</taxon>
        <taxon>Eilatimonas</taxon>
    </lineage>
</organism>
<reference evidence="2 3" key="1">
    <citation type="submission" date="2018-10" db="EMBL/GenBank/DDBJ databases">
        <title>Genomic Encyclopedia of Archaeal and Bacterial Type Strains, Phase II (KMG-II): from individual species to whole genera.</title>
        <authorList>
            <person name="Goeker M."/>
        </authorList>
    </citation>
    <scope>NUCLEOTIDE SEQUENCE [LARGE SCALE GENOMIC DNA]</scope>
    <source>
        <strain evidence="2 3">DSM 25217</strain>
    </source>
</reference>
<gene>
    <name evidence="2" type="ORF">BXY39_3040</name>
</gene>
<evidence type="ECO:0000259" key="1">
    <source>
        <dbReference type="SMART" id="SM00507"/>
    </source>
</evidence>
<feature type="domain" description="HNH nuclease" evidence="1">
    <location>
        <begin position="86"/>
        <end position="136"/>
    </location>
</feature>
<dbReference type="GO" id="GO:0004519">
    <property type="term" value="F:endonuclease activity"/>
    <property type="evidence" value="ECO:0007669"/>
    <property type="project" value="UniProtKB-KW"/>
</dbReference>
<dbReference type="InParanoid" id="A0A3M0C6H4"/>
<proteinExistence type="predicted"/>
<keyword evidence="3" id="KW-1185">Reference proteome</keyword>
<protein>
    <submittedName>
        <fullName evidence="2">5-methylcytosine-specific restriction endonuclease McrA</fullName>
    </submittedName>
</protein>
<dbReference type="Gene3D" id="1.10.30.50">
    <property type="match status" value="1"/>
</dbReference>
<dbReference type="PANTHER" id="PTHR33877:SF2">
    <property type="entry name" value="OS07G0170200 PROTEIN"/>
    <property type="match status" value="1"/>
</dbReference>
<dbReference type="GO" id="GO:0003676">
    <property type="term" value="F:nucleic acid binding"/>
    <property type="evidence" value="ECO:0007669"/>
    <property type="project" value="InterPro"/>
</dbReference>
<keyword evidence="2" id="KW-0540">Nuclease</keyword>
<dbReference type="CDD" id="cd00085">
    <property type="entry name" value="HNHc"/>
    <property type="match status" value="1"/>
</dbReference>
<evidence type="ECO:0000313" key="3">
    <source>
        <dbReference type="Proteomes" id="UP000271227"/>
    </source>
</evidence>
<name>A0A3M0C6H4_9PROT</name>
<dbReference type="Pfam" id="PF01844">
    <property type="entry name" value="HNH"/>
    <property type="match status" value="1"/>
</dbReference>